<protein>
    <submittedName>
        <fullName evidence="1">Uncharacterized protein</fullName>
    </submittedName>
</protein>
<gene>
    <name evidence="1" type="ORF">FGK63_12975</name>
</gene>
<comment type="caution">
    <text evidence="1">The sequence shown here is derived from an EMBL/GenBank/DDBJ whole genome shotgun (WGS) entry which is preliminary data.</text>
</comment>
<evidence type="ECO:0000313" key="1">
    <source>
        <dbReference type="EMBL" id="TMV07021.1"/>
    </source>
</evidence>
<dbReference type="RefSeq" id="WP_138842880.1">
    <property type="nucleotide sequence ID" value="NZ_VCPD01000004.1"/>
</dbReference>
<organism evidence="1 2">
    <name type="scientific">Ruegeria sediminis</name>
    <dbReference type="NCBI Taxonomy" id="2583820"/>
    <lineage>
        <taxon>Bacteria</taxon>
        <taxon>Pseudomonadati</taxon>
        <taxon>Pseudomonadota</taxon>
        <taxon>Alphaproteobacteria</taxon>
        <taxon>Rhodobacterales</taxon>
        <taxon>Roseobacteraceae</taxon>
        <taxon>Ruegeria</taxon>
    </lineage>
</organism>
<reference evidence="1 2" key="1">
    <citation type="submission" date="2019-05" db="EMBL/GenBank/DDBJ databases">
        <title>Ruegeria sp. nov., isolated from tidal flat.</title>
        <authorList>
            <person name="Kim W."/>
        </authorList>
    </citation>
    <scope>NUCLEOTIDE SEQUENCE [LARGE SCALE GENOMIC DNA]</scope>
    <source>
        <strain evidence="1 2">CAU 1488</strain>
    </source>
</reference>
<proteinExistence type="predicted"/>
<sequence length="85" mass="9183">MEQSPEIASQFITGGRNKRARRGSNVLRAKLSLLTRQRLNYLTFVGRLNTILDLLTVGSAIVSPLDAMIVPSQNGDLNAQISSGA</sequence>
<name>A0ABY2WX86_9RHOB</name>
<accession>A0ABY2WX86</accession>
<dbReference type="EMBL" id="VCPD01000004">
    <property type="protein sequence ID" value="TMV07021.1"/>
    <property type="molecule type" value="Genomic_DNA"/>
</dbReference>
<keyword evidence="2" id="KW-1185">Reference proteome</keyword>
<evidence type="ECO:0000313" key="2">
    <source>
        <dbReference type="Proteomes" id="UP001193035"/>
    </source>
</evidence>
<dbReference type="Proteomes" id="UP001193035">
    <property type="component" value="Unassembled WGS sequence"/>
</dbReference>